<dbReference type="EMBL" id="ML987190">
    <property type="protein sequence ID" value="KAF2254596.1"/>
    <property type="molecule type" value="Genomic_DNA"/>
</dbReference>
<dbReference type="InterPro" id="IPR036770">
    <property type="entry name" value="Ankyrin_rpt-contain_sf"/>
</dbReference>
<feature type="repeat" description="ANK" evidence="3">
    <location>
        <begin position="310"/>
        <end position="342"/>
    </location>
</feature>
<evidence type="ECO:0000313" key="5">
    <source>
        <dbReference type="EMBL" id="KAF2254596.1"/>
    </source>
</evidence>
<feature type="repeat" description="ANK" evidence="3">
    <location>
        <begin position="409"/>
        <end position="441"/>
    </location>
</feature>
<dbReference type="OrthoDB" id="539213at2759"/>
<evidence type="ECO:0000256" key="4">
    <source>
        <dbReference type="SAM" id="SignalP"/>
    </source>
</evidence>
<dbReference type="Gene3D" id="1.25.40.20">
    <property type="entry name" value="Ankyrin repeat-containing domain"/>
    <property type="match status" value="2"/>
</dbReference>
<dbReference type="Pfam" id="PF12796">
    <property type="entry name" value="Ank_2"/>
    <property type="match status" value="2"/>
</dbReference>
<keyword evidence="4" id="KW-0732">Signal</keyword>
<feature type="chain" id="PRO_5025538406" evidence="4">
    <location>
        <begin position="18"/>
        <end position="583"/>
    </location>
</feature>
<gene>
    <name evidence="5" type="ORF">BU26DRAFT_559270</name>
</gene>
<proteinExistence type="predicted"/>
<dbReference type="PANTHER" id="PTHR24198:SF165">
    <property type="entry name" value="ANKYRIN REPEAT-CONTAINING PROTEIN-RELATED"/>
    <property type="match status" value="1"/>
</dbReference>
<dbReference type="PROSITE" id="PS50088">
    <property type="entry name" value="ANK_REPEAT"/>
    <property type="match status" value="3"/>
</dbReference>
<evidence type="ECO:0000256" key="1">
    <source>
        <dbReference type="ARBA" id="ARBA00022737"/>
    </source>
</evidence>
<dbReference type="InterPro" id="IPR002110">
    <property type="entry name" value="Ankyrin_rpt"/>
</dbReference>
<evidence type="ECO:0000313" key="6">
    <source>
        <dbReference type="Proteomes" id="UP000800094"/>
    </source>
</evidence>
<dbReference type="SUPFAM" id="SSF48403">
    <property type="entry name" value="Ankyrin repeat"/>
    <property type="match status" value="1"/>
</dbReference>
<keyword evidence="2 3" id="KW-0040">ANK repeat</keyword>
<feature type="signal peptide" evidence="4">
    <location>
        <begin position="1"/>
        <end position="17"/>
    </location>
</feature>
<evidence type="ECO:0000256" key="3">
    <source>
        <dbReference type="PROSITE-ProRule" id="PRU00023"/>
    </source>
</evidence>
<reference evidence="5" key="1">
    <citation type="journal article" date="2020" name="Stud. Mycol.">
        <title>101 Dothideomycetes genomes: a test case for predicting lifestyles and emergence of pathogens.</title>
        <authorList>
            <person name="Haridas S."/>
            <person name="Albert R."/>
            <person name="Binder M."/>
            <person name="Bloem J."/>
            <person name="Labutti K."/>
            <person name="Salamov A."/>
            <person name="Andreopoulos B."/>
            <person name="Baker S."/>
            <person name="Barry K."/>
            <person name="Bills G."/>
            <person name="Bluhm B."/>
            <person name="Cannon C."/>
            <person name="Castanera R."/>
            <person name="Culley D."/>
            <person name="Daum C."/>
            <person name="Ezra D."/>
            <person name="Gonzalez J."/>
            <person name="Henrissat B."/>
            <person name="Kuo A."/>
            <person name="Liang C."/>
            <person name="Lipzen A."/>
            <person name="Lutzoni F."/>
            <person name="Magnuson J."/>
            <person name="Mondo S."/>
            <person name="Nolan M."/>
            <person name="Ohm R."/>
            <person name="Pangilinan J."/>
            <person name="Park H.-J."/>
            <person name="Ramirez L."/>
            <person name="Alfaro M."/>
            <person name="Sun H."/>
            <person name="Tritt A."/>
            <person name="Yoshinaga Y."/>
            <person name="Zwiers L.-H."/>
            <person name="Turgeon B."/>
            <person name="Goodwin S."/>
            <person name="Spatafora J."/>
            <person name="Crous P."/>
            <person name="Grigoriev I."/>
        </authorList>
    </citation>
    <scope>NUCLEOTIDE SEQUENCE</scope>
    <source>
        <strain evidence="5">CBS 122368</strain>
    </source>
</reference>
<dbReference type="Proteomes" id="UP000800094">
    <property type="component" value="Unassembled WGS sequence"/>
</dbReference>
<organism evidence="5 6">
    <name type="scientific">Trematosphaeria pertusa</name>
    <dbReference type="NCBI Taxonomy" id="390896"/>
    <lineage>
        <taxon>Eukaryota</taxon>
        <taxon>Fungi</taxon>
        <taxon>Dikarya</taxon>
        <taxon>Ascomycota</taxon>
        <taxon>Pezizomycotina</taxon>
        <taxon>Dothideomycetes</taxon>
        <taxon>Pleosporomycetidae</taxon>
        <taxon>Pleosporales</taxon>
        <taxon>Massarineae</taxon>
        <taxon>Trematosphaeriaceae</taxon>
        <taxon>Trematosphaeria</taxon>
    </lineage>
</organism>
<sequence>MEIVGAVASIITLVALAKEISALADILVRNVQNGPDELSHISNQISLVSLELDLLRRLEDEKDDGPLLTNEEAWILKQSLTIANHDIAAMHREYQKLAQSRFRKGSRLSWAQFDSKTSSNALKQLHRTEGHLLLVLQVINMQRTVRAHNEHASQSALILEELRNYQAEVTQGFLVSRTCKPRTAASTFDPEASTAFRHQYSFELPPSWKPLLGSDVLLTTSRNNFQTAYEFFARLPVITFSGKMAFVLSFTLRHMSGLCPNLSILGGGLNFVNIVPAEADVVVACEKGDMLAVHELFRERKAAPNDMTDDNRTLLYYAAQSGSTELVRYLINAGAPVRSKQVLAASWWRHPAIARLLLCNGANVEVFGADGFTAASYLYGPFRPRIAQTEFVEILACNSFSHFNAQDTDGWTVLHRAAAWGTAADVRVLLQMKASTSLRTSRLNWTPLFCAVCYKNMHTLRELWDEGDDAQLKEQQDLRGWNLLHVAAGYANFEAVPFLLERGVDLHKVSKATSRFVPMPLRDKCVTPTEVARSCGEKLYAKWVKALRDAGHEVSLEPAEIDWDSEEVTGGLGFCECCESWNL</sequence>
<dbReference type="PROSITE" id="PS50297">
    <property type="entry name" value="ANK_REP_REGION"/>
    <property type="match status" value="2"/>
</dbReference>
<accession>A0A6A6IW50</accession>
<dbReference type="RefSeq" id="XP_033689600.1">
    <property type="nucleotide sequence ID" value="XM_033832680.1"/>
</dbReference>
<evidence type="ECO:0000256" key="2">
    <source>
        <dbReference type="ARBA" id="ARBA00023043"/>
    </source>
</evidence>
<dbReference type="PANTHER" id="PTHR24198">
    <property type="entry name" value="ANKYRIN REPEAT AND PROTEIN KINASE DOMAIN-CONTAINING PROTEIN"/>
    <property type="match status" value="1"/>
</dbReference>
<feature type="repeat" description="ANK" evidence="3">
    <location>
        <begin position="479"/>
        <end position="511"/>
    </location>
</feature>
<protein>
    <submittedName>
        <fullName evidence="5">Ankyrin</fullName>
    </submittedName>
</protein>
<dbReference type="GeneID" id="54586010"/>
<dbReference type="AlphaFoldDB" id="A0A6A6IW50"/>
<keyword evidence="6" id="KW-1185">Reference proteome</keyword>
<keyword evidence="1" id="KW-0677">Repeat</keyword>
<name>A0A6A6IW50_9PLEO</name>
<dbReference type="SMART" id="SM00248">
    <property type="entry name" value="ANK"/>
    <property type="match status" value="4"/>
</dbReference>